<dbReference type="InterPro" id="IPR056948">
    <property type="entry name" value="PNGaseA_N"/>
</dbReference>
<evidence type="ECO:0000313" key="2">
    <source>
        <dbReference type="EMBL" id="KAL2336653.1"/>
    </source>
</evidence>
<dbReference type="InterPro" id="IPR021102">
    <property type="entry name" value="PNGase_A"/>
</dbReference>
<dbReference type="Proteomes" id="UP001603857">
    <property type="component" value="Unassembled WGS sequence"/>
</dbReference>
<evidence type="ECO:0000259" key="1">
    <source>
        <dbReference type="Pfam" id="PF12222"/>
    </source>
</evidence>
<proteinExistence type="predicted"/>
<evidence type="ECO:0000313" key="3">
    <source>
        <dbReference type="Proteomes" id="UP001603857"/>
    </source>
</evidence>
<gene>
    <name evidence="2" type="ORF">Fmac_011099</name>
</gene>
<organism evidence="2 3">
    <name type="scientific">Flemingia macrophylla</name>
    <dbReference type="NCBI Taxonomy" id="520843"/>
    <lineage>
        <taxon>Eukaryota</taxon>
        <taxon>Viridiplantae</taxon>
        <taxon>Streptophyta</taxon>
        <taxon>Embryophyta</taxon>
        <taxon>Tracheophyta</taxon>
        <taxon>Spermatophyta</taxon>
        <taxon>Magnoliopsida</taxon>
        <taxon>eudicotyledons</taxon>
        <taxon>Gunneridae</taxon>
        <taxon>Pentapetalae</taxon>
        <taxon>rosids</taxon>
        <taxon>fabids</taxon>
        <taxon>Fabales</taxon>
        <taxon>Fabaceae</taxon>
        <taxon>Papilionoideae</taxon>
        <taxon>50 kb inversion clade</taxon>
        <taxon>NPAAA clade</taxon>
        <taxon>indigoferoid/millettioid clade</taxon>
        <taxon>Phaseoleae</taxon>
        <taxon>Flemingia</taxon>
    </lineage>
</organism>
<accession>A0ABD1MLH1</accession>
<comment type="caution">
    <text evidence="2">The sequence shown here is derived from an EMBL/GenBank/DDBJ whole genome shotgun (WGS) entry which is preliminary data.</text>
</comment>
<feature type="domain" description="Peptide N-acetyl-beta-D-glucosaminyl asparaginase amidase A N-terminal" evidence="1">
    <location>
        <begin position="66"/>
        <end position="140"/>
    </location>
</feature>
<dbReference type="EMBL" id="JBGMDY010000004">
    <property type="protein sequence ID" value="KAL2336653.1"/>
    <property type="molecule type" value="Genomic_DNA"/>
</dbReference>
<keyword evidence="3" id="KW-1185">Reference proteome</keyword>
<dbReference type="PANTHER" id="PTHR31104">
    <property type="entry name" value="PEPTIDE-N4-(N-ACETYL-BETA-GLUCOSAMINYL)ASPARAGINE AMIDASE A PROTEIN"/>
    <property type="match status" value="1"/>
</dbReference>
<sequence>MATPQFSLITPLPLIAPLTPYPKLFLSGKPLAKEDNLIAFSECGLVGWSFSEAALRSQDPLALFGLSKRMSQGTTLCFHLPKPLLFFLRNFVDQNYTGVYHVDVTIHFYPSNGDAPKSKVGALAFGGSVSADLVLPISRNLPRMMGCGSKLRIPPMRV</sequence>
<name>A0ABD1MLH1_9FABA</name>
<dbReference type="AlphaFoldDB" id="A0ABD1MLH1"/>
<protein>
    <recommendedName>
        <fullName evidence="1">Peptide N-acetyl-beta-D-glucosaminyl asparaginase amidase A N-terminal domain-containing protein</fullName>
    </recommendedName>
</protein>
<dbReference type="Pfam" id="PF12222">
    <property type="entry name" value="PNGaseA"/>
    <property type="match status" value="1"/>
</dbReference>
<reference evidence="2 3" key="1">
    <citation type="submission" date="2024-08" db="EMBL/GenBank/DDBJ databases">
        <title>Insights into the chromosomal genome structure of Flemingia macrophylla.</title>
        <authorList>
            <person name="Ding Y."/>
            <person name="Zhao Y."/>
            <person name="Bi W."/>
            <person name="Wu M."/>
            <person name="Zhao G."/>
            <person name="Gong Y."/>
            <person name="Li W."/>
            <person name="Zhang P."/>
        </authorList>
    </citation>
    <scope>NUCLEOTIDE SEQUENCE [LARGE SCALE GENOMIC DNA]</scope>
    <source>
        <strain evidence="2">DYQJB</strain>
        <tissue evidence="2">Leaf</tissue>
    </source>
</reference>